<name>A0ABM7WQC7_9BACT</name>
<dbReference type="EMBL" id="AP025591">
    <property type="protein sequence ID" value="BDG01660.1"/>
    <property type="molecule type" value="Genomic_DNA"/>
</dbReference>
<evidence type="ECO:0000256" key="2">
    <source>
        <dbReference type="ARBA" id="ARBA00022729"/>
    </source>
</evidence>
<comment type="similarity">
    <text evidence="1">Belongs to the leucine-binding protein family.</text>
</comment>
<sequence>MTKIVAQMLAALALALPGAGQAQVKIGFINSITGPEAPIGENLTNGVDLAVEDLKKKGVNVTIVRQDDTGKPQVAMSAMEQLATGDEVAVVVGPYTSASANAVAKLAHQYKVPQIVPAAAKEEITKQGYSYVFRVNAPAHQYAQSLIDAALGFGKPKSIAFIYESTDFGTSVSSAGKEYAKAKGLQIVGDEAYQKGAPDYRSTLTKIKAANPDLVFMVSYVADAILLMRQSREVGLKPQAFLGGGAGFDTAQFEGERDISTNVFSVTQWTPESSAASQEFERRYKAKFGKKPTYHAACAYVATLVAGETAAKAGGDRTKIQAALASGSWNGILGDVKFETFDGFTNQNKLVMPVVQYQNGKSVTVYPAKAAKAKPVYPFPGWK</sequence>
<dbReference type="PANTHER" id="PTHR30483">
    <property type="entry name" value="LEUCINE-SPECIFIC-BINDING PROTEIN"/>
    <property type="match status" value="1"/>
</dbReference>
<dbReference type="SUPFAM" id="SSF53822">
    <property type="entry name" value="Periplasmic binding protein-like I"/>
    <property type="match status" value="1"/>
</dbReference>
<dbReference type="InterPro" id="IPR051010">
    <property type="entry name" value="BCAA_transport"/>
</dbReference>
<dbReference type="PANTHER" id="PTHR30483:SF37">
    <property type="entry name" value="ABC TRANSPORTER SUBSTRATE-BINDING PROTEIN"/>
    <property type="match status" value="1"/>
</dbReference>
<keyword evidence="6" id="KW-1185">Reference proteome</keyword>
<feature type="signal peptide" evidence="3">
    <location>
        <begin position="1"/>
        <end position="22"/>
    </location>
</feature>
<accession>A0ABM7WQC7</accession>
<evidence type="ECO:0000259" key="4">
    <source>
        <dbReference type="Pfam" id="PF13458"/>
    </source>
</evidence>
<dbReference type="RefSeq" id="WP_248358398.1">
    <property type="nucleotide sequence ID" value="NZ_AP025591.1"/>
</dbReference>
<dbReference type="InterPro" id="IPR028082">
    <property type="entry name" value="Peripla_BP_I"/>
</dbReference>
<evidence type="ECO:0000256" key="1">
    <source>
        <dbReference type="ARBA" id="ARBA00010062"/>
    </source>
</evidence>
<dbReference type="Gene3D" id="3.40.50.2300">
    <property type="match status" value="2"/>
</dbReference>
<organism evidence="5 6">
    <name type="scientific">Anaeromyxobacter oryzae</name>
    <dbReference type="NCBI Taxonomy" id="2918170"/>
    <lineage>
        <taxon>Bacteria</taxon>
        <taxon>Pseudomonadati</taxon>
        <taxon>Myxococcota</taxon>
        <taxon>Myxococcia</taxon>
        <taxon>Myxococcales</taxon>
        <taxon>Cystobacterineae</taxon>
        <taxon>Anaeromyxobacteraceae</taxon>
        <taxon>Anaeromyxobacter</taxon>
    </lineage>
</organism>
<dbReference type="Proteomes" id="UP001162891">
    <property type="component" value="Chromosome"/>
</dbReference>
<keyword evidence="2 3" id="KW-0732">Signal</keyword>
<feature type="domain" description="Leucine-binding protein" evidence="4">
    <location>
        <begin position="23"/>
        <end position="359"/>
    </location>
</feature>
<evidence type="ECO:0000313" key="6">
    <source>
        <dbReference type="Proteomes" id="UP001162891"/>
    </source>
</evidence>
<evidence type="ECO:0000256" key="3">
    <source>
        <dbReference type="SAM" id="SignalP"/>
    </source>
</evidence>
<dbReference type="Pfam" id="PF13458">
    <property type="entry name" value="Peripla_BP_6"/>
    <property type="match status" value="1"/>
</dbReference>
<evidence type="ECO:0000313" key="5">
    <source>
        <dbReference type="EMBL" id="BDG01660.1"/>
    </source>
</evidence>
<proteinExistence type="inferred from homology"/>
<reference evidence="6" key="1">
    <citation type="journal article" date="2022" name="Int. J. Syst. Evol. Microbiol.">
        <title>Anaeromyxobacter oryzae sp. nov., Anaeromyxobacter diazotrophicus sp. nov. and Anaeromyxobacter paludicola sp. nov., isolated from paddy soils.</title>
        <authorList>
            <person name="Itoh H."/>
            <person name="Xu Z."/>
            <person name="Mise K."/>
            <person name="Masuda Y."/>
            <person name="Ushijima N."/>
            <person name="Hayakawa C."/>
            <person name="Shiratori Y."/>
            <person name="Senoo K."/>
        </authorList>
    </citation>
    <scope>NUCLEOTIDE SEQUENCE [LARGE SCALE GENOMIC DNA]</scope>
    <source>
        <strain evidence="6">Red232</strain>
    </source>
</reference>
<gene>
    <name evidence="5" type="ORF">AMOR_06560</name>
</gene>
<dbReference type="InterPro" id="IPR028081">
    <property type="entry name" value="Leu-bd"/>
</dbReference>
<protein>
    <submittedName>
        <fullName evidence="5">Branched-chain amino acid ABC transporter substrate-binding protein</fullName>
    </submittedName>
</protein>
<feature type="chain" id="PRO_5046653677" evidence="3">
    <location>
        <begin position="23"/>
        <end position="383"/>
    </location>
</feature>